<evidence type="ECO:0000313" key="1">
    <source>
        <dbReference type="EMBL" id="VAW51500.1"/>
    </source>
</evidence>
<name>A0A3B0WGB1_9ZZZZ</name>
<reference evidence="1" key="1">
    <citation type="submission" date="2018-06" db="EMBL/GenBank/DDBJ databases">
        <authorList>
            <person name="Zhirakovskaya E."/>
        </authorList>
    </citation>
    <scope>NUCLEOTIDE SEQUENCE</scope>
</reference>
<dbReference type="EMBL" id="UOFE01000018">
    <property type="protein sequence ID" value="VAW51500.1"/>
    <property type="molecule type" value="Genomic_DNA"/>
</dbReference>
<proteinExistence type="predicted"/>
<protein>
    <submittedName>
        <fullName evidence="1">Uncharacterized protein</fullName>
    </submittedName>
</protein>
<dbReference type="AlphaFoldDB" id="A0A3B0WGB1"/>
<organism evidence="1">
    <name type="scientific">hydrothermal vent metagenome</name>
    <dbReference type="NCBI Taxonomy" id="652676"/>
    <lineage>
        <taxon>unclassified sequences</taxon>
        <taxon>metagenomes</taxon>
        <taxon>ecological metagenomes</taxon>
    </lineage>
</organism>
<accession>A0A3B0WGB1</accession>
<sequence>DDIRYTTGILDVFVDDCELRNQKIVSMISDPLIEHTAGFDLYLELLNSVATKICNKIKTGLLGTAGVDTFSQRCRYQCINNSFTNELINQAYAGANSRLAQVHEDVRTRTTVEFHFAAENWRLGTDSLDQYPMLLAYITYEDTLRAAGYISCNGPLNTVDIDQSITIIGESVQEILLPVFGISRAAEASGFIQKHLKNTEKLYNNP</sequence>
<feature type="non-terminal residue" evidence="1">
    <location>
        <position position="1"/>
    </location>
</feature>
<gene>
    <name evidence="1" type="ORF">MNBD_GAMMA05-1753</name>
</gene>